<evidence type="ECO:0000313" key="4">
    <source>
        <dbReference type="Proteomes" id="UP000077961"/>
    </source>
</evidence>
<keyword evidence="4" id="KW-1185">Reference proteome</keyword>
<dbReference type="AlphaFoldDB" id="A0A1A9N737"/>
<evidence type="ECO:0000313" key="3">
    <source>
        <dbReference type="EMBL" id="OAJ59982.1"/>
    </source>
</evidence>
<comment type="caution">
    <text evidence="3">The sequence shown here is derived from an EMBL/GenBank/DDBJ whole genome shotgun (WGS) entry which is preliminary data.</text>
</comment>
<dbReference type="EMBL" id="LXKA01000243">
    <property type="protein sequence ID" value="OAJ59982.1"/>
    <property type="molecule type" value="Genomic_DNA"/>
</dbReference>
<organism evidence="3 5">
    <name type="scientific">Paraburkholderia ginsengiterrae</name>
    <dbReference type="NCBI Taxonomy" id="1462993"/>
    <lineage>
        <taxon>Bacteria</taxon>
        <taxon>Pseudomonadati</taxon>
        <taxon>Pseudomonadota</taxon>
        <taxon>Betaproteobacteria</taxon>
        <taxon>Burkholderiales</taxon>
        <taxon>Burkholderiaceae</taxon>
        <taxon>Paraburkholderia</taxon>
    </lineage>
</organism>
<accession>A0A1A9N737</accession>
<feature type="chain" id="PRO_5008393664" evidence="1">
    <location>
        <begin position="26"/>
        <end position="108"/>
    </location>
</feature>
<evidence type="ECO:0000313" key="2">
    <source>
        <dbReference type="EMBL" id="OAJ51873.1"/>
    </source>
</evidence>
<reference evidence="4 5" key="1">
    <citation type="submission" date="2016-04" db="EMBL/GenBank/DDBJ databases">
        <title>Reclassification of Paraburkholderia panaciterrae (Farh et al. 2015) Dobritsa &amp; Samadpour 2016 as a later homotypic synonym of Paraburkholderia ginsengiterrae (Farh et al. 2015) Dobritsa &amp; Samadpour 2016.</title>
        <authorList>
            <person name="Dobritsa A.P."/>
            <person name="Kutumbaka K."/>
            <person name="Samadpour M."/>
        </authorList>
    </citation>
    <scope>NUCLEOTIDE SEQUENCE [LARGE SCALE GENOMIC DNA]</scope>
    <source>
        <strain evidence="3 5">DCY85</strain>
        <strain evidence="2 4">DCY85-1</strain>
    </source>
</reference>
<evidence type="ECO:0000313" key="5">
    <source>
        <dbReference type="Proteomes" id="UP000078116"/>
    </source>
</evidence>
<dbReference type="RefSeq" id="WP_064272172.1">
    <property type="nucleotide sequence ID" value="NZ_LXJZ01000242.1"/>
</dbReference>
<name>A0A1A9N737_9BURK</name>
<proteinExistence type="predicted"/>
<dbReference type="EMBL" id="LXJZ01000242">
    <property type="protein sequence ID" value="OAJ51873.1"/>
    <property type="molecule type" value="Genomic_DNA"/>
</dbReference>
<feature type="signal peptide" evidence="1">
    <location>
        <begin position="1"/>
        <end position="25"/>
    </location>
</feature>
<dbReference type="Proteomes" id="UP000078116">
    <property type="component" value="Unassembled WGS sequence"/>
</dbReference>
<keyword evidence="1" id="KW-0732">Signal</keyword>
<dbReference type="Proteomes" id="UP000077961">
    <property type="component" value="Unassembled WGS sequence"/>
</dbReference>
<dbReference type="OrthoDB" id="9109669at2"/>
<protein>
    <submittedName>
        <fullName evidence="3">Uncharacterized protein</fullName>
    </submittedName>
</protein>
<sequence length="108" mass="11392">MKSRTLAVTLTACLLTVPQARTLQAAPTELASIPVSLTVQETCLVQAADEVIGTGNQPVVSCIHDAPFQITQAGLDPAISGDPARKPVQPVDFVATHDARQTVWTIAF</sequence>
<evidence type="ECO:0000256" key="1">
    <source>
        <dbReference type="SAM" id="SignalP"/>
    </source>
</evidence>
<gene>
    <name evidence="2" type="ORF">A6V36_15025</name>
    <name evidence="3" type="ORF">A6V37_26410</name>
</gene>